<dbReference type="SUPFAM" id="SSF55781">
    <property type="entry name" value="GAF domain-like"/>
    <property type="match status" value="2"/>
</dbReference>
<organism evidence="12">
    <name type="scientific">Amphora coffeiformis</name>
    <dbReference type="NCBI Taxonomy" id="265554"/>
    <lineage>
        <taxon>Eukaryota</taxon>
        <taxon>Sar</taxon>
        <taxon>Stramenopiles</taxon>
        <taxon>Ochrophyta</taxon>
        <taxon>Bacillariophyta</taxon>
        <taxon>Bacillariophyceae</taxon>
        <taxon>Bacillariophycidae</taxon>
        <taxon>Thalassiophysales</taxon>
        <taxon>Catenulaceae</taxon>
        <taxon>Amphora</taxon>
    </lineage>
</organism>
<dbReference type="InterPro" id="IPR013515">
    <property type="entry name" value="Phytochrome_cen-reg"/>
</dbReference>
<dbReference type="Gene3D" id="3.30.450.270">
    <property type="match status" value="1"/>
</dbReference>
<dbReference type="Gene3D" id="3.30.450.20">
    <property type="entry name" value="PAS domain"/>
    <property type="match status" value="1"/>
</dbReference>
<evidence type="ECO:0000256" key="4">
    <source>
        <dbReference type="ARBA" id="ARBA00022606"/>
    </source>
</evidence>
<evidence type="ECO:0000256" key="2">
    <source>
        <dbReference type="ARBA" id="ARBA00012438"/>
    </source>
</evidence>
<protein>
    <recommendedName>
        <fullName evidence="2">histidine kinase</fullName>
        <ecNumber evidence="2">2.7.13.3</ecNumber>
    </recommendedName>
</protein>
<keyword evidence="5" id="KW-0808">Transferase</keyword>
<dbReference type="InterPro" id="IPR011006">
    <property type="entry name" value="CheY-like_superfamily"/>
</dbReference>
<dbReference type="GO" id="GO:0005886">
    <property type="term" value="C:plasma membrane"/>
    <property type="evidence" value="ECO:0007669"/>
    <property type="project" value="TreeGrafter"/>
</dbReference>
<evidence type="ECO:0000256" key="3">
    <source>
        <dbReference type="ARBA" id="ARBA00022543"/>
    </source>
</evidence>
<gene>
    <name evidence="12" type="ORF">ACOF00016_LOCUS2079</name>
</gene>
<dbReference type="SUPFAM" id="SSF55874">
    <property type="entry name" value="ATPase domain of HSP90 chaperone/DNA topoisomerase II/histidine kinase"/>
    <property type="match status" value="1"/>
</dbReference>
<dbReference type="SUPFAM" id="SSF52172">
    <property type="entry name" value="CheY-like"/>
    <property type="match status" value="1"/>
</dbReference>
<feature type="domain" description="Phytochrome chromophore attachment site" evidence="10">
    <location>
        <begin position="195"/>
        <end position="332"/>
    </location>
</feature>
<dbReference type="PROSITE" id="PS50046">
    <property type="entry name" value="PHYTOCHROME_2"/>
    <property type="match status" value="1"/>
</dbReference>
<dbReference type="PROSITE" id="PS00245">
    <property type="entry name" value="PHYTOCHROME_1"/>
    <property type="match status" value="1"/>
</dbReference>
<dbReference type="GO" id="GO:0009881">
    <property type="term" value="F:photoreceptor activity"/>
    <property type="evidence" value="ECO:0007669"/>
    <property type="project" value="UniProtKB-KW"/>
</dbReference>
<dbReference type="Pfam" id="PF00072">
    <property type="entry name" value="Response_reg"/>
    <property type="match status" value="1"/>
</dbReference>
<comment type="catalytic activity">
    <reaction evidence="1">
        <text>ATP + protein L-histidine = ADP + protein N-phospho-L-histidine.</text>
        <dbReference type="EC" id="2.7.13.3"/>
    </reaction>
</comment>
<dbReference type="EMBL" id="HBIM01002378">
    <property type="protein sequence ID" value="CAE0403891.1"/>
    <property type="molecule type" value="Transcribed_RNA"/>
</dbReference>
<name>A0A7S3KZ31_9STRA</name>
<dbReference type="GO" id="GO:0009584">
    <property type="term" value="P:detection of visible light"/>
    <property type="evidence" value="ECO:0007669"/>
    <property type="project" value="InterPro"/>
</dbReference>
<dbReference type="AlphaFoldDB" id="A0A7S3KZ31"/>
<dbReference type="InterPro" id="IPR003594">
    <property type="entry name" value="HATPase_dom"/>
</dbReference>
<keyword evidence="3" id="KW-0600">Photoreceptor protein</keyword>
<evidence type="ECO:0000256" key="7">
    <source>
        <dbReference type="ARBA" id="ARBA00022991"/>
    </source>
</evidence>
<evidence type="ECO:0000256" key="6">
    <source>
        <dbReference type="ARBA" id="ARBA00022777"/>
    </source>
</evidence>
<keyword evidence="9" id="KW-0597">Phosphoprotein</keyword>
<evidence type="ECO:0000256" key="1">
    <source>
        <dbReference type="ARBA" id="ARBA00000085"/>
    </source>
</evidence>
<dbReference type="PRINTS" id="PR01033">
    <property type="entry name" value="PHYTOCHROME"/>
</dbReference>
<dbReference type="InterPro" id="IPR043150">
    <property type="entry name" value="Phytochrome_PHY_sf"/>
</dbReference>
<evidence type="ECO:0000256" key="9">
    <source>
        <dbReference type="PROSITE-ProRule" id="PRU00169"/>
    </source>
</evidence>
<dbReference type="PROSITE" id="PS50110">
    <property type="entry name" value="RESPONSE_REGULATORY"/>
    <property type="match status" value="1"/>
</dbReference>
<dbReference type="Gene3D" id="3.30.565.10">
    <property type="entry name" value="Histidine kinase-like ATPase, C-terminal domain"/>
    <property type="match status" value="1"/>
</dbReference>
<dbReference type="InterPro" id="IPR013516">
    <property type="entry name" value="Phyto_chromo_BS"/>
</dbReference>
<keyword evidence="8" id="KW-0675">Receptor</keyword>
<dbReference type="GO" id="GO:0000155">
    <property type="term" value="F:phosphorelay sensor kinase activity"/>
    <property type="evidence" value="ECO:0007669"/>
    <property type="project" value="TreeGrafter"/>
</dbReference>
<dbReference type="PANTHER" id="PTHR43047:SF72">
    <property type="entry name" value="OSMOSENSING HISTIDINE PROTEIN KINASE SLN1"/>
    <property type="match status" value="1"/>
</dbReference>
<dbReference type="GO" id="GO:0009927">
    <property type="term" value="F:histidine phosphotransfer kinase activity"/>
    <property type="evidence" value="ECO:0007669"/>
    <property type="project" value="TreeGrafter"/>
</dbReference>
<evidence type="ECO:0000259" key="11">
    <source>
        <dbReference type="PROSITE" id="PS50110"/>
    </source>
</evidence>
<dbReference type="Gene3D" id="3.40.50.2300">
    <property type="match status" value="1"/>
</dbReference>
<dbReference type="InterPro" id="IPR016132">
    <property type="entry name" value="Phyto_chromo_attachment"/>
</dbReference>
<dbReference type="Pfam" id="PF00360">
    <property type="entry name" value="PHY"/>
    <property type="match status" value="1"/>
</dbReference>
<dbReference type="InterPro" id="IPR001294">
    <property type="entry name" value="Phytochrome"/>
</dbReference>
<dbReference type="Pfam" id="PF02518">
    <property type="entry name" value="HATPase_c"/>
    <property type="match status" value="1"/>
</dbReference>
<dbReference type="GO" id="GO:0006355">
    <property type="term" value="P:regulation of DNA-templated transcription"/>
    <property type="evidence" value="ECO:0007669"/>
    <property type="project" value="InterPro"/>
</dbReference>
<dbReference type="InterPro" id="IPR003018">
    <property type="entry name" value="GAF"/>
</dbReference>
<reference evidence="12" key="1">
    <citation type="submission" date="2021-01" db="EMBL/GenBank/DDBJ databases">
        <authorList>
            <person name="Corre E."/>
            <person name="Pelletier E."/>
            <person name="Niang G."/>
            <person name="Scheremetjew M."/>
            <person name="Finn R."/>
            <person name="Kale V."/>
            <person name="Holt S."/>
            <person name="Cochrane G."/>
            <person name="Meng A."/>
            <person name="Brown T."/>
            <person name="Cohen L."/>
        </authorList>
    </citation>
    <scope>NUCLEOTIDE SEQUENCE</scope>
    <source>
        <strain evidence="12">CCMP127</strain>
    </source>
</reference>
<dbReference type="SMART" id="SM00448">
    <property type="entry name" value="REC"/>
    <property type="match status" value="1"/>
</dbReference>
<dbReference type="InterPro" id="IPR029016">
    <property type="entry name" value="GAF-like_dom_sf"/>
</dbReference>
<accession>A0A7S3KZ31</accession>
<dbReference type="Gene3D" id="3.30.450.40">
    <property type="match status" value="1"/>
</dbReference>
<keyword evidence="7" id="KW-0157">Chromophore</keyword>
<keyword evidence="4" id="KW-0716">Sensory transduction</keyword>
<dbReference type="InterPro" id="IPR001789">
    <property type="entry name" value="Sig_transdc_resp-reg_receiver"/>
</dbReference>
<feature type="domain" description="Response regulatory" evidence="11">
    <location>
        <begin position="808"/>
        <end position="938"/>
    </location>
</feature>
<dbReference type="InterPro" id="IPR036890">
    <property type="entry name" value="HATPase_C_sf"/>
</dbReference>
<feature type="modified residue" description="4-aspartylphosphate" evidence="9">
    <location>
        <position position="867"/>
    </location>
</feature>
<dbReference type="PANTHER" id="PTHR43047">
    <property type="entry name" value="TWO-COMPONENT HISTIDINE PROTEIN KINASE"/>
    <property type="match status" value="1"/>
</dbReference>
<proteinExistence type="predicted"/>
<evidence type="ECO:0000313" key="12">
    <source>
        <dbReference type="EMBL" id="CAE0403891.1"/>
    </source>
</evidence>
<sequence>MAPPDSMEDLPFRETLVEQAQLSECDRIDLNLLGNIQGDTAHVAFMTYPEGEVIAMDRNFHRLPFMKHFKADDIQEQVIGGTIKEHFPEALHKKVTDAVEAMIEASHLREFVFYSDDTTATHLSVCVSTATPGDYSILGIEMEILDETEMLDITASSEELHKTLATAGHALDLCTTGREAARLVCDTVFKMIGHFERGMVYYFHEDLSGEVIHEIKKDHVESSYLGMHFPKSDIPQSARLLYVKNVVRYIKDVDGEDVPIISNHRAIDLTQTRSRSVHACHLIYLRGMGVKSAMSLAVVSKGELWGLIAFHGYTTPFKPMLHRLIAGETLASRVSARVMTHDKTVETTRTVLMGDVFRKWKPKSSVKENLEELGDQILSVMEADVLVARFTPADTEHSTVLSVSKGDKSLVPKGLFWNKLSHVVPKNGMMARSTQKQFQELGLNETNFPGSGFVFMRGEGIEFMVGRAYKARDVVWAGNPDAPKLNIGGLLHPRASFEAQVQKAKKDSHPFNTLDQKLAEMLKDLVFRAEESNGWMLGLLKKNDIKEANIRSFDALEVAEDDNKLMAALRDDLRNLDEALDTSGRRYLASPKAKSQVVFSHFATQMEPAMRVLAGPELDFELAIEAESREKTTPISIDHTEISQIVLNIVKKSIEFAGPIGRVKVNFHLEENLMDAIEATEDDVAKCTSFVCLLKDIPSQTWMRAVKDYATGVEAREDEQWFCFSATDSGNGMEQKALQEMFQHYTDARGDWAKASVDQGNLSLYACAELVRRLGGFMTCASTPVEGTSFHIGIPVASTNSVASVGQQIAISGPILLVGKGIFGLENQLLSQCKEAGLSVPIVKAQDGREALSLFSGDRHPSVVIIDYNMDGMDGLETLSKLRKIEMESDLPSAYMISCTGDVTDTMTMLLLNAGGHNEVMVKPLPEDFIPKLVPRFKVENETANGLLNQIMTADNY</sequence>
<evidence type="ECO:0000256" key="8">
    <source>
        <dbReference type="ARBA" id="ARBA00023170"/>
    </source>
</evidence>
<evidence type="ECO:0000259" key="10">
    <source>
        <dbReference type="PROSITE" id="PS50046"/>
    </source>
</evidence>
<dbReference type="Pfam" id="PF01590">
    <property type="entry name" value="GAF"/>
    <property type="match status" value="1"/>
</dbReference>
<dbReference type="EC" id="2.7.13.3" evidence="2"/>
<evidence type="ECO:0000256" key="5">
    <source>
        <dbReference type="ARBA" id="ARBA00022679"/>
    </source>
</evidence>
<keyword evidence="6" id="KW-0418">Kinase</keyword>